<dbReference type="STRING" id="874156.GCA_001021555_00570"/>
<dbReference type="InterPro" id="IPR050194">
    <property type="entry name" value="Glycosyltransferase_grp1"/>
</dbReference>
<evidence type="ECO:0000259" key="1">
    <source>
        <dbReference type="Pfam" id="PF00534"/>
    </source>
</evidence>
<accession>A0A0H0XRK8</accession>
<gene>
    <name evidence="2" type="ORF">AAV99_03530</name>
</gene>
<dbReference type="EMBL" id="LBHU01000001">
    <property type="protein sequence ID" value="KLI64636.1"/>
    <property type="molecule type" value="Genomic_DNA"/>
</dbReference>
<name>A0A0H0XRK8_9SPHN</name>
<sequence length="375" mass="41431">MAMVSIGDADDRRSWSGTPYFAKQELERRFGRVALLKVPLLDKIVDRANPIARKLGFDISRWPILLAAYGRSVDRQIADIDPDIIVAVGGAWKLYGSQTKVPTIFVSDGLFVSISRYYAKFRKLRSDTVRNLVDAERAFVTRPTTHLLMMAQWCADEAQDAYALPDTHVRMAPIGANLDDPPSREVLDHAKSAPNLLWIGVDWERKGGPELLRAFALLRKNVPAAALHIVGMKPADAEGVPGVSVHGFLRKNVAEERDKLLQLFVDARLFVMLSREEAFGLVYCEAAAYGIPAIGYATGGVETIVKNGETGRLLPRSASDEAVAEAVADLLTDNETYHQMRIKSRDRFENVLNWGVWGDAIEAQISAITAKKADA</sequence>
<dbReference type="Proteomes" id="UP000053455">
    <property type="component" value="Unassembled WGS sequence"/>
</dbReference>
<proteinExistence type="predicted"/>
<dbReference type="OrthoDB" id="9790710at2"/>
<dbReference type="InterPro" id="IPR001296">
    <property type="entry name" value="Glyco_trans_1"/>
</dbReference>
<evidence type="ECO:0000313" key="2">
    <source>
        <dbReference type="EMBL" id="KLI64636.1"/>
    </source>
</evidence>
<dbReference type="AlphaFoldDB" id="A0A0H0XRK8"/>
<evidence type="ECO:0000313" key="3">
    <source>
        <dbReference type="Proteomes" id="UP000053455"/>
    </source>
</evidence>
<dbReference type="GO" id="GO:0016757">
    <property type="term" value="F:glycosyltransferase activity"/>
    <property type="evidence" value="ECO:0007669"/>
    <property type="project" value="InterPro"/>
</dbReference>
<dbReference type="CDD" id="cd03801">
    <property type="entry name" value="GT4_PimA-like"/>
    <property type="match status" value="1"/>
</dbReference>
<dbReference type="PATRIC" id="fig|874156.12.peg.738"/>
<comment type="caution">
    <text evidence="2">The sequence shown here is derived from an EMBL/GenBank/DDBJ whole genome shotgun (WGS) entry which is preliminary data.</text>
</comment>
<keyword evidence="3" id="KW-1185">Reference proteome</keyword>
<dbReference type="Pfam" id="PF00534">
    <property type="entry name" value="Glycos_transf_1"/>
    <property type="match status" value="1"/>
</dbReference>
<protein>
    <recommendedName>
        <fullName evidence="1">Glycosyl transferase family 1 domain-containing protein</fullName>
    </recommendedName>
</protein>
<feature type="domain" description="Glycosyl transferase family 1" evidence="1">
    <location>
        <begin position="183"/>
        <end position="346"/>
    </location>
</feature>
<organism evidence="2 3">
    <name type="scientific">Aurantiacibacter marinus</name>
    <dbReference type="NCBI Taxonomy" id="874156"/>
    <lineage>
        <taxon>Bacteria</taxon>
        <taxon>Pseudomonadati</taxon>
        <taxon>Pseudomonadota</taxon>
        <taxon>Alphaproteobacteria</taxon>
        <taxon>Sphingomonadales</taxon>
        <taxon>Erythrobacteraceae</taxon>
        <taxon>Aurantiacibacter</taxon>
    </lineage>
</organism>
<dbReference type="PANTHER" id="PTHR45947:SF3">
    <property type="entry name" value="SULFOQUINOVOSYL TRANSFERASE SQD2"/>
    <property type="match status" value="1"/>
</dbReference>
<dbReference type="Gene3D" id="3.40.50.2000">
    <property type="entry name" value="Glycogen Phosphorylase B"/>
    <property type="match status" value="2"/>
</dbReference>
<dbReference type="SUPFAM" id="SSF53756">
    <property type="entry name" value="UDP-Glycosyltransferase/glycogen phosphorylase"/>
    <property type="match status" value="1"/>
</dbReference>
<reference evidence="2 3" key="1">
    <citation type="submission" date="2015-04" db="EMBL/GenBank/DDBJ databases">
        <title>The draft genome sequence of Erythrobacter marinus HWDM-33.</title>
        <authorList>
            <person name="Zhuang L."/>
            <person name="Liu Y."/>
            <person name="Shao Z."/>
        </authorList>
    </citation>
    <scope>NUCLEOTIDE SEQUENCE [LARGE SCALE GENOMIC DNA]</scope>
    <source>
        <strain evidence="2 3">HWDM-33</strain>
    </source>
</reference>
<dbReference type="PANTHER" id="PTHR45947">
    <property type="entry name" value="SULFOQUINOVOSYL TRANSFERASE SQD2"/>
    <property type="match status" value="1"/>
</dbReference>